<dbReference type="Proteomes" id="UP000265703">
    <property type="component" value="Unassembled WGS sequence"/>
</dbReference>
<evidence type="ECO:0000313" key="1">
    <source>
        <dbReference type="EMBL" id="RIA86654.1"/>
    </source>
</evidence>
<evidence type="ECO:0000313" key="2">
    <source>
        <dbReference type="Proteomes" id="UP000265703"/>
    </source>
</evidence>
<reference evidence="1 2" key="1">
    <citation type="submission" date="2018-06" db="EMBL/GenBank/DDBJ databases">
        <title>Comparative genomics reveals the genomic features of Rhizophagus irregularis, R. cerebriforme, R. diaphanum and Gigaspora rosea, and their symbiotic lifestyle signature.</title>
        <authorList>
            <person name="Morin E."/>
            <person name="San Clemente H."/>
            <person name="Chen E.C.H."/>
            <person name="De La Providencia I."/>
            <person name="Hainaut M."/>
            <person name="Kuo A."/>
            <person name="Kohler A."/>
            <person name="Murat C."/>
            <person name="Tang N."/>
            <person name="Roy S."/>
            <person name="Loubradou J."/>
            <person name="Henrissat B."/>
            <person name="Grigoriev I.V."/>
            <person name="Corradi N."/>
            <person name="Roux C."/>
            <person name="Martin F.M."/>
        </authorList>
    </citation>
    <scope>NUCLEOTIDE SEQUENCE [LARGE SCALE GENOMIC DNA]</scope>
    <source>
        <strain evidence="1 2">DAOM 227022</strain>
    </source>
</reference>
<dbReference type="OrthoDB" id="2339924at2759"/>
<proteinExistence type="predicted"/>
<organism evidence="1 2">
    <name type="scientific">Glomus cerebriforme</name>
    <dbReference type="NCBI Taxonomy" id="658196"/>
    <lineage>
        <taxon>Eukaryota</taxon>
        <taxon>Fungi</taxon>
        <taxon>Fungi incertae sedis</taxon>
        <taxon>Mucoromycota</taxon>
        <taxon>Glomeromycotina</taxon>
        <taxon>Glomeromycetes</taxon>
        <taxon>Glomerales</taxon>
        <taxon>Glomeraceae</taxon>
        <taxon>Glomus</taxon>
    </lineage>
</organism>
<sequence>MVSNLNVDCISNILENLSENPNHLYSCLQINHNWSKIAVSILWRYYPWKYTFYSKKFWKPISHTILLSLPKPIKESLIIKDITKSYIIKKQPMYNYISYCQILSQNLIIKIANNILKENNNFHYHFNQHFLIEELWKLFLNNLSKIEYFILPNDLSLSTFYNNVEYLSNFKSITRLECSTRISKEIFIQLSKISNDISELIISIYFNYPDYDNFGLSTFISKQKNLKKIKFISYDYEFKEENFNLSYLSNSLKSLSNTLISLQFKEEDLTSLIINTLLINLKYLSIDLGKDNTFINKDLITLNSIELPSLEILEITLSGINLFDSLISFLKQTKFSLKRIRINLNFIKDVSFVKNYINSLIEYCPLIEDLNLWVTNNELNNIELLLNSCVNINFLQLETMNNEILEANPFFDLLSLRVLNNLKEINLKGKWNFNSEELENFLINFEKYEKVGIKIGFQCINGGDKEKFEEIGQRFKEKEILKRYEFKTN</sequence>
<gene>
    <name evidence="1" type="ORF">C1645_828934</name>
</gene>
<dbReference type="AlphaFoldDB" id="A0A397SV93"/>
<keyword evidence="2" id="KW-1185">Reference proteome</keyword>
<protein>
    <recommendedName>
        <fullName evidence="3">F-box domain-containing protein</fullName>
    </recommendedName>
</protein>
<accession>A0A397SV93</accession>
<evidence type="ECO:0008006" key="3">
    <source>
        <dbReference type="Google" id="ProtNLM"/>
    </source>
</evidence>
<name>A0A397SV93_9GLOM</name>
<dbReference type="EMBL" id="QKYT01000351">
    <property type="protein sequence ID" value="RIA86654.1"/>
    <property type="molecule type" value="Genomic_DNA"/>
</dbReference>
<comment type="caution">
    <text evidence="1">The sequence shown here is derived from an EMBL/GenBank/DDBJ whole genome shotgun (WGS) entry which is preliminary data.</text>
</comment>